<dbReference type="InterPro" id="IPR010971">
    <property type="entry name" value="UbiH/COQ6"/>
</dbReference>
<dbReference type="InterPro" id="IPR051205">
    <property type="entry name" value="UbiH/COQ6_monooxygenase"/>
</dbReference>
<keyword evidence="10" id="KW-1185">Reference proteome</keyword>
<dbReference type="PRINTS" id="PR00420">
    <property type="entry name" value="RNGMNOXGNASE"/>
</dbReference>
<keyword evidence="6" id="KW-0560">Oxidoreductase</keyword>
<organism evidence="9 10">
    <name type="scientific">Hyphomicrobium nitrativorans NL23</name>
    <dbReference type="NCBI Taxonomy" id="1029756"/>
    <lineage>
        <taxon>Bacteria</taxon>
        <taxon>Pseudomonadati</taxon>
        <taxon>Pseudomonadota</taxon>
        <taxon>Alphaproteobacteria</taxon>
        <taxon>Hyphomicrobiales</taxon>
        <taxon>Hyphomicrobiaceae</taxon>
        <taxon>Hyphomicrobium</taxon>
    </lineage>
</organism>
<proteinExistence type="inferred from homology"/>
<feature type="domain" description="FAD-binding" evidence="8">
    <location>
        <begin position="10"/>
        <end position="338"/>
    </location>
</feature>
<reference evidence="9 10" key="1">
    <citation type="journal article" date="2014" name="Genome Announc.">
        <title>Complete Genome Sequence of Hyphomicrobium nitrativorans Strain NL23, a Denitrifying Bacterium Isolated from Biofilm of a Methanol-Fed Denitrification System Treating Seawater at the Montreal Biodome.</title>
        <authorList>
            <person name="Martineau C."/>
            <person name="Villeneuve C."/>
            <person name="Mauffrey F."/>
            <person name="Villemur R."/>
        </authorList>
    </citation>
    <scope>NUCLEOTIDE SEQUENCE [LARGE SCALE GENOMIC DNA]</scope>
    <source>
        <strain evidence="9">NL23</strain>
    </source>
</reference>
<dbReference type="Gene3D" id="3.50.50.60">
    <property type="entry name" value="FAD/NAD(P)-binding domain"/>
    <property type="match status" value="2"/>
</dbReference>
<dbReference type="SUPFAM" id="SSF51905">
    <property type="entry name" value="FAD/NAD(P)-binding domain"/>
    <property type="match status" value="1"/>
</dbReference>
<dbReference type="EMBL" id="CP006912">
    <property type="protein sequence ID" value="AHB49846.1"/>
    <property type="molecule type" value="Genomic_DNA"/>
</dbReference>
<evidence type="ECO:0000313" key="10">
    <source>
        <dbReference type="Proteomes" id="UP000018542"/>
    </source>
</evidence>
<dbReference type="InterPro" id="IPR036188">
    <property type="entry name" value="FAD/NAD-bd_sf"/>
</dbReference>
<dbReference type="PATRIC" id="fig|1029756.8.peg.439"/>
<gene>
    <name evidence="9" type="ORF">W911_02060</name>
</gene>
<comment type="cofactor">
    <cofactor evidence="1">
        <name>FAD</name>
        <dbReference type="ChEBI" id="CHEBI:57692"/>
    </cofactor>
</comment>
<evidence type="ECO:0000256" key="6">
    <source>
        <dbReference type="ARBA" id="ARBA00023002"/>
    </source>
</evidence>
<dbReference type="AlphaFoldDB" id="V5SG60"/>
<dbReference type="PANTHER" id="PTHR43876:SF7">
    <property type="entry name" value="UBIQUINONE BIOSYNTHESIS MONOOXYGENASE COQ6, MITOCHONDRIAL"/>
    <property type="match status" value="1"/>
</dbReference>
<evidence type="ECO:0000256" key="3">
    <source>
        <dbReference type="ARBA" id="ARBA00005349"/>
    </source>
</evidence>
<dbReference type="GO" id="GO:0006744">
    <property type="term" value="P:ubiquinone biosynthetic process"/>
    <property type="evidence" value="ECO:0007669"/>
    <property type="project" value="UniProtKB-UniPathway"/>
</dbReference>
<evidence type="ECO:0000313" key="9">
    <source>
        <dbReference type="EMBL" id="AHB49846.1"/>
    </source>
</evidence>
<evidence type="ECO:0000256" key="5">
    <source>
        <dbReference type="ARBA" id="ARBA00022827"/>
    </source>
</evidence>
<comment type="pathway">
    <text evidence="2">Cofactor biosynthesis; ubiquinone biosynthesis.</text>
</comment>
<evidence type="ECO:0000256" key="1">
    <source>
        <dbReference type="ARBA" id="ARBA00001974"/>
    </source>
</evidence>
<dbReference type="PANTHER" id="PTHR43876">
    <property type="entry name" value="UBIQUINONE BIOSYNTHESIS MONOOXYGENASE COQ6, MITOCHONDRIAL"/>
    <property type="match status" value="1"/>
</dbReference>
<dbReference type="GO" id="GO:0071949">
    <property type="term" value="F:FAD binding"/>
    <property type="evidence" value="ECO:0007669"/>
    <property type="project" value="InterPro"/>
</dbReference>
<keyword evidence="7" id="KW-0503">Monooxygenase</keyword>
<comment type="similarity">
    <text evidence="3">Belongs to the UbiH/COQ6 family.</text>
</comment>
<dbReference type="UniPathway" id="UPA00232"/>
<dbReference type="GO" id="GO:0004497">
    <property type="term" value="F:monooxygenase activity"/>
    <property type="evidence" value="ECO:0007669"/>
    <property type="project" value="UniProtKB-KW"/>
</dbReference>
<dbReference type="STRING" id="1029756.W911_02060"/>
<name>V5SG60_9HYPH</name>
<accession>V5SG60</accession>
<keyword evidence="5" id="KW-0274">FAD</keyword>
<dbReference type="OrthoDB" id="9796623at2"/>
<dbReference type="InterPro" id="IPR002938">
    <property type="entry name" value="FAD-bd"/>
</dbReference>
<dbReference type="GO" id="GO:0016705">
    <property type="term" value="F:oxidoreductase activity, acting on paired donors, with incorporation or reduction of molecular oxygen"/>
    <property type="evidence" value="ECO:0007669"/>
    <property type="project" value="InterPro"/>
</dbReference>
<evidence type="ECO:0000256" key="4">
    <source>
        <dbReference type="ARBA" id="ARBA00022630"/>
    </source>
</evidence>
<evidence type="ECO:0000256" key="2">
    <source>
        <dbReference type="ARBA" id="ARBA00004749"/>
    </source>
</evidence>
<evidence type="ECO:0000259" key="8">
    <source>
        <dbReference type="Pfam" id="PF01494"/>
    </source>
</evidence>
<dbReference type="HOGENOM" id="CLU_009665_8_1_5"/>
<dbReference type="KEGG" id="hni:W911_02060"/>
<keyword evidence="4" id="KW-0285">Flavoprotein</keyword>
<dbReference type="NCBIfam" id="TIGR01988">
    <property type="entry name" value="Ubi-OHases"/>
    <property type="match status" value="1"/>
</dbReference>
<evidence type="ECO:0000256" key="7">
    <source>
        <dbReference type="ARBA" id="ARBA00023033"/>
    </source>
</evidence>
<dbReference type="Proteomes" id="UP000018542">
    <property type="component" value="Chromosome"/>
</dbReference>
<sequence>MTDATSTTRFDVVISGASFAGLALARALVTAFGDEIRIAIVDLKPRTASPSATDDARAFALSAGARRMLETLGVWGDVAAVSQPVTEIQITDSSLDAGVRPILLTYDNHLEQGEATAARETASHIVPAPALERALSAAVASSENITVLAPAGIAEFADTGAGMSITLDDGRKLQAQLLVGAEGRRSPSRDRARIKTVGWNHGQTAIVTTIAHDRPHEGRAIQHFLPAGPFAILPLPGNRACLTWTEDAAEAERILALDDAGFLAEVETRVAGRLGALTLAGPRQSWPLATHLTRAYAAARFALVGDAAHGVHPIAGQGVNLAFRDVAALAEIVADSLRLGLDPGSLEALGRYERWRRFDSAMSAAAFDGLNRLFSNDWLLLRAARDFGLGLVDRMPEIKRRLVAEAAGLTGDLPRLFKAERL</sequence>
<dbReference type="Pfam" id="PF01494">
    <property type="entry name" value="FAD_binding_3"/>
    <property type="match status" value="1"/>
</dbReference>
<dbReference type="RefSeq" id="WP_023785842.1">
    <property type="nucleotide sequence ID" value="NC_022997.1"/>
</dbReference>
<protein>
    <recommendedName>
        <fullName evidence="8">FAD-binding domain-containing protein</fullName>
    </recommendedName>
</protein>